<evidence type="ECO:0000313" key="2">
    <source>
        <dbReference type="Proteomes" id="UP000004578"/>
    </source>
</evidence>
<proteinExistence type="predicted"/>
<keyword evidence="2" id="KW-1185">Reference proteome</keyword>
<protein>
    <submittedName>
        <fullName evidence="1">Uncharacterized protein</fullName>
    </submittedName>
</protein>
<gene>
    <name evidence="1" type="ORF">HMPREF1317_0102</name>
</gene>
<sequence length="68" mass="7195">MNENTLPPAAIAALDQMEAETLALVRIGRNGVADVKRFHMSCTDCAAALREIADGLDVLAAKKRGGDQ</sequence>
<name>J0WFI1_9ACTO</name>
<dbReference type="PATRIC" id="fig|1125717.3.peg.1983"/>
<dbReference type="EMBL" id="AKFS01000302">
    <property type="protein sequence ID" value="EJF35326.1"/>
    <property type="molecule type" value="Genomic_DNA"/>
</dbReference>
<comment type="caution">
    <text evidence="1">The sequence shown here is derived from an EMBL/GenBank/DDBJ whole genome shotgun (WGS) entry which is preliminary data.</text>
</comment>
<dbReference type="RefSeq" id="WP_005872881.1">
    <property type="nucleotide sequence ID" value="NZ_AKFS01000302.1"/>
</dbReference>
<dbReference type="Proteomes" id="UP000004578">
    <property type="component" value="Unassembled WGS sequence"/>
</dbReference>
<dbReference type="AlphaFoldDB" id="J0WFI1"/>
<accession>J0WFI1</accession>
<organism evidence="1 2">
    <name type="scientific">Schaalia georgiae F0490</name>
    <dbReference type="NCBI Taxonomy" id="1125717"/>
    <lineage>
        <taxon>Bacteria</taxon>
        <taxon>Bacillati</taxon>
        <taxon>Actinomycetota</taxon>
        <taxon>Actinomycetes</taxon>
        <taxon>Actinomycetales</taxon>
        <taxon>Actinomycetaceae</taxon>
        <taxon>Schaalia</taxon>
    </lineage>
</organism>
<evidence type="ECO:0000313" key="1">
    <source>
        <dbReference type="EMBL" id="EJF35326.1"/>
    </source>
</evidence>
<reference evidence="1 2" key="1">
    <citation type="submission" date="2012-05" db="EMBL/GenBank/DDBJ databases">
        <authorList>
            <person name="Harkins D.M."/>
            <person name="Madupu R."/>
            <person name="Durkin A.S."/>
            <person name="Torralba M."/>
            <person name="Methe B."/>
            <person name="Sutton G.G."/>
            <person name="Nelson K.E."/>
        </authorList>
    </citation>
    <scope>NUCLEOTIDE SEQUENCE [LARGE SCALE GENOMIC DNA]</scope>
    <source>
        <strain evidence="1 2">F0490</strain>
    </source>
</reference>